<keyword evidence="1" id="KW-0813">Transport</keyword>
<evidence type="ECO:0000256" key="1">
    <source>
        <dbReference type="ARBA" id="ARBA00022448"/>
    </source>
</evidence>
<dbReference type="SMART" id="SM00382">
    <property type="entry name" value="AAA"/>
    <property type="match status" value="2"/>
</dbReference>
<keyword evidence="2" id="KW-0677">Repeat</keyword>
<dbReference type="PANTHER" id="PTHR43790">
    <property type="entry name" value="CARBOHYDRATE TRANSPORT ATP-BINDING PROTEIN MG119-RELATED"/>
    <property type="match status" value="1"/>
</dbReference>
<evidence type="ECO:0000313" key="6">
    <source>
        <dbReference type="EMBL" id="MDN4161512.1"/>
    </source>
</evidence>
<organism evidence="6 7">
    <name type="scientific">Nocardioides abyssi</name>
    <dbReference type="NCBI Taxonomy" id="3058370"/>
    <lineage>
        <taxon>Bacteria</taxon>
        <taxon>Bacillati</taxon>
        <taxon>Actinomycetota</taxon>
        <taxon>Actinomycetes</taxon>
        <taxon>Propionibacteriales</taxon>
        <taxon>Nocardioidaceae</taxon>
        <taxon>Nocardioides</taxon>
    </lineage>
</organism>
<dbReference type="SUPFAM" id="SSF52540">
    <property type="entry name" value="P-loop containing nucleoside triphosphate hydrolases"/>
    <property type="match status" value="2"/>
</dbReference>
<keyword evidence="3" id="KW-0547">Nucleotide-binding</keyword>
<evidence type="ECO:0000313" key="7">
    <source>
        <dbReference type="Proteomes" id="UP001168537"/>
    </source>
</evidence>
<sequence>MTQHSSAAPAAAVGVGDPVLQTVGVTKSFGGVHALKGVDFELRAGEIHTLVGENGAGKSTLIKVLTGVYTPDGGEVRYAGETVHFRRPSDAQHVGISTIYQEVNLVPLLSVARNIFLGREPRRFGLIDVGAMNRRARELMAELGIDIDVTAELGRLGLGAQQMVALARAMSVDSRVVIMDEPTSSLESAEVDTLFRVARGLRDRGVGLVFVSHRLDELWELCDRVTILRDGEWVHTGPMTEMTRLDLVAKMLGRDIEEVRAEGATEFGSSHLQGGEPALLVSGLEVANRLHGVDLTVRPGEVVGLAGLLGSGRSETVKAVYGALKARSGEVTVAGRKVRTGSVRGALASGIALLSEDRKAEGIVPDLSVRDNIALAVLPRMSRAGVVSEARIDALVDTFMKRLRIKASSPDQKVRELSGGNQQKVLIARWLATEPTVFLLDEPTRGIDVGAKAEVQGLIDELAEQGLAVVLISSEMDELVEGADRIVVLHDGHVQAELDSTDLSSSELLAALAGDRETDSQTSTQAEGQHA</sequence>
<proteinExistence type="predicted"/>
<name>A0ABT8ETK7_9ACTN</name>
<dbReference type="InterPro" id="IPR027417">
    <property type="entry name" value="P-loop_NTPase"/>
</dbReference>
<evidence type="ECO:0000256" key="4">
    <source>
        <dbReference type="ARBA" id="ARBA00022840"/>
    </source>
</evidence>
<reference evidence="6" key="1">
    <citation type="submission" date="2023-06" db="EMBL/GenBank/DDBJ databases">
        <title>Draft genome sequence of Nocardioides sp. SOB72.</title>
        <authorList>
            <person name="Zhang G."/>
        </authorList>
    </citation>
    <scope>NUCLEOTIDE SEQUENCE</scope>
    <source>
        <strain evidence="6">SOB72</strain>
    </source>
</reference>
<dbReference type="PANTHER" id="PTHR43790:SF9">
    <property type="entry name" value="GALACTOFURANOSE TRANSPORTER ATP-BINDING PROTEIN YTFR"/>
    <property type="match status" value="1"/>
</dbReference>
<dbReference type="Proteomes" id="UP001168537">
    <property type="component" value="Unassembled WGS sequence"/>
</dbReference>
<keyword evidence="4 6" id="KW-0067">ATP-binding</keyword>
<dbReference type="GO" id="GO:0005524">
    <property type="term" value="F:ATP binding"/>
    <property type="evidence" value="ECO:0007669"/>
    <property type="project" value="UniProtKB-KW"/>
</dbReference>
<dbReference type="InterPro" id="IPR050107">
    <property type="entry name" value="ABC_carbohydrate_import_ATPase"/>
</dbReference>
<feature type="domain" description="ABC transporter" evidence="5">
    <location>
        <begin position="20"/>
        <end position="255"/>
    </location>
</feature>
<evidence type="ECO:0000256" key="3">
    <source>
        <dbReference type="ARBA" id="ARBA00022741"/>
    </source>
</evidence>
<dbReference type="EMBL" id="JAUHJR010000003">
    <property type="protein sequence ID" value="MDN4161512.1"/>
    <property type="molecule type" value="Genomic_DNA"/>
</dbReference>
<dbReference type="CDD" id="cd03215">
    <property type="entry name" value="ABC_Carb_Monos_II"/>
    <property type="match status" value="1"/>
</dbReference>
<dbReference type="RefSeq" id="WP_300960419.1">
    <property type="nucleotide sequence ID" value="NZ_JAUHJR010000003.1"/>
</dbReference>
<evidence type="ECO:0000256" key="2">
    <source>
        <dbReference type="ARBA" id="ARBA00022737"/>
    </source>
</evidence>
<feature type="domain" description="ABC transporter" evidence="5">
    <location>
        <begin position="259"/>
        <end position="516"/>
    </location>
</feature>
<dbReference type="Pfam" id="PF00005">
    <property type="entry name" value="ABC_tran"/>
    <property type="match status" value="2"/>
</dbReference>
<dbReference type="InterPro" id="IPR003593">
    <property type="entry name" value="AAA+_ATPase"/>
</dbReference>
<dbReference type="InterPro" id="IPR017871">
    <property type="entry name" value="ABC_transporter-like_CS"/>
</dbReference>
<protein>
    <submittedName>
        <fullName evidence="6">Sugar ABC transporter ATP-binding protein</fullName>
    </submittedName>
</protein>
<accession>A0ABT8ETK7</accession>
<gene>
    <name evidence="6" type="ORF">QWY29_09135</name>
</gene>
<dbReference type="PROSITE" id="PS00211">
    <property type="entry name" value="ABC_TRANSPORTER_1"/>
    <property type="match status" value="1"/>
</dbReference>
<dbReference type="CDD" id="cd03216">
    <property type="entry name" value="ABC_Carb_Monos_I"/>
    <property type="match status" value="1"/>
</dbReference>
<comment type="caution">
    <text evidence="6">The sequence shown here is derived from an EMBL/GenBank/DDBJ whole genome shotgun (WGS) entry which is preliminary data.</text>
</comment>
<evidence type="ECO:0000259" key="5">
    <source>
        <dbReference type="PROSITE" id="PS50893"/>
    </source>
</evidence>
<dbReference type="PROSITE" id="PS50893">
    <property type="entry name" value="ABC_TRANSPORTER_2"/>
    <property type="match status" value="2"/>
</dbReference>
<dbReference type="Gene3D" id="3.40.50.300">
    <property type="entry name" value="P-loop containing nucleotide triphosphate hydrolases"/>
    <property type="match status" value="2"/>
</dbReference>
<keyword evidence="7" id="KW-1185">Reference proteome</keyword>
<dbReference type="InterPro" id="IPR003439">
    <property type="entry name" value="ABC_transporter-like_ATP-bd"/>
</dbReference>